<reference evidence="4" key="1">
    <citation type="journal article" date="2019" name="Int. J. Syst. Evol. Microbiol.">
        <title>The Global Catalogue of Microorganisms (GCM) 10K type strain sequencing project: providing services to taxonomists for standard genome sequencing and annotation.</title>
        <authorList>
            <consortium name="The Broad Institute Genomics Platform"/>
            <consortium name="The Broad Institute Genome Sequencing Center for Infectious Disease"/>
            <person name="Wu L."/>
            <person name="Ma J."/>
        </authorList>
    </citation>
    <scope>NUCLEOTIDE SEQUENCE [LARGE SCALE GENOMIC DNA]</scope>
    <source>
        <strain evidence="4">NBRC 105830</strain>
    </source>
</reference>
<dbReference type="SUPFAM" id="SSF48452">
    <property type="entry name" value="TPR-like"/>
    <property type="match status" value="1"/>
</dbReference>
<comment type="caution">
    <text evidence="3">The sequence shown here is derived from an EMBL/GenBank/DDBJ whole genome shotgun (WGS) entry which is preliminary data.</text>
</comment>
<sequence>MAGEGRKVEPPIDEDVTGFELDRPVKTQLRTLSKENAEGVGQHLVMTARMMDIDLDRAKAHAETAVRRAGRVAAAREALGLVYYREGDWSRALAEFRTARRMSGSNHLLAHMVDCERGLGRPEKALELATSPEAGALPAADRVELLIVISGIRRDLGQLDAAKLVLETPALRTGQNKPWYARLAYAYADVLLELGDEQGAHEWFVTAASADHEGETDADERIAELQGYELTDLLEDEDDELDDHDRDELDDDGEHDDADERADDGHGEDR</sequence>
<proteinExistence type="predicted"/>
<dbReference type="PROSITE" id="PS50005">
    <property type="entry name" value="TPR"/>
    <property type="match status" value="1"/>
</dbReference>
<name>A0ABQ6HNE6_9MICO</name>
<evidence type="ECO:0000256" key="2">
    <source>
        <dbReference type="SAM" id="MobiDB-lite"/>
    </source>
</evidence>
<dbReference type="Gene3D" id="1.25.40.10">
    <property type="entry name" value="Tetratricopeptide repeat domain"/>
    <property type="match status" value="1"/>
</dbReference>
<dbReference type="RefSeq" id="WP_241442609.1">
    <property type="nucleotide sequence ID" value="NZ_BSUJ01000001.1"/>
</dbReference>
<keyword evidence="1" id="KW-0802">TPR repeat</keyword>
<evidence type="ECO:0000313" key="3">
    <source>
        <dbReference type="EMBL" id="GMA19009.1"/>
    </source>
</evidence>
<keyword evidence="4" id="KW-1185">Reference proteome</keyword>
<dbReference type="InterPro" id="IPR011990">
    <property type="entry name" value="TPR-like_helical_dom_sf"/>
</dbReference>
<evidence type="ECO:0008006" key="5">
    <source>
        <dbReference type="Google" id="ProtNLM"/>
    </source>
</evidence>
<evidence type="ECO:0000256" key="1">
    <source>
        <dbReference type="PROSITE-ProRule" id="PRU00339"/>
    </source>
</evidence>
<dbReference type="EMBL" id="BSUJ01000001">
    <property type="protein sequence ID" value="GMA19009.1"/>
    <property type="molecule type" value="Genomic_DNA"/>
</dbReference>
<dbReference type="Proteomes" id="UP001157109">
    <property type="component" value="Unassembled WGS sequence"/>
</dbReference>
<feature type="compositionally biased region" description="Acidic residues" evidence="2">
    <location>
        <begin position="248"/>
        <end position="262"/>
    </location>
</feature>
<accession>A0ABQ6HNE6</accession>
<evidence type="ECO:0000313" key="4">
    <source>
        <dbReference type="Proteomes" id="UP001157109"/>
    </source>
</evidence>
<feature type="region of interest" description="Disordered" evidence="2">
    <location>
        <begin position="231"/>
        <end position="270"/>
    </location>
</feature>
<feature type="compositionally biased region" description="Acidic residues" evidence="2">
    <location>
        <begin position="232"/>
        <end position="242"/>
    </location>
</feature>
<dbReference type="InterPro" id="IPR019734">
    <property type="entry name" value="TPR_rpt"/>
</dbReference>
<feature type="repeat" description="TPR" evidence="1">
    <location>
        <begin position="73"/>
        <end position="106"/>
    </location>
</feature>
<protein>
    <recommendedName>
        <fullName evidence="5">Tetratricopeptide repeat protein</fullName>
    </recommendedName>
</protein>
<gene>
    <name evidence="3" type="ORF">GCM10025862_10300</name>
</gene>
<organism evidence="3 4">
    <name type="scientific">Arsenicicoccus piscis</name>
    <dbReference type="NCBI Taxonomy" id="673954"/>
    <lineage>
        <taxon>Bacteria</taxon>
        <taxon>Bacillati</taxon>
        <taxon>Actinomycetota</taxon>
        <taxon>Actinomycetes</taxon>
        <taxon>Micrococcales</taxon>
        <taxon>Intrasporangiaceae</taxon>
        <taxon>Arsenicicoccus</taxon>
    </lineage>
</organism>